<name>A0A4Q2UY40_FUSOX</name>
<dbReference type="EMBL" id="MQTW01002746">
    <property type="protein sequence ID" value="RYC77168.1"/>
    <property type="molecule type" value="Genomic_DNA"/>
</dbReference>
<evidence type="ECO:0000313" key="3">
    <source>
        <dbReference type="Proteomes" id="UP000290540"/>
    </source>
</evidence>
<proteinExistence type="predicted"/>
<organism evidence="2 3">
    <name type="scientific">Fusarium oxysporum f. sp. narcissi</name>
    <dbReference type="NCBI Taxonomy" id="451672"/>
    <lineage>
        <taxon>Eukaryota</taxon>
        <taxon>Fungi</taxon>
        <taxon>Dikarya</taxon>
        <taxon>Ascomycota</taxon>
        <taxon>Pezizomycotina</taxon>
        <taxon>Sordariomycetes</taxon>
        <taxon>Hypocreomycetidae</taxon>
        <taxon>Hypocreales</taxon>
        <taxon>Nectriaceae</taxon>
        <taxon>Fusarium</taxon>
        <taxon>Fusarium oxysporum species complex</taxon>
    </lineage>
</organism>
<accession>A0A4Q2UY40</accession>
<evidence type="ECO:0000256" key="1">
    <source>
        <dbReference type="SAM" id="MobiDB-lite"/>
    </source>
</evidence>
<feature type="region of interest" description="Disordered" evidence="1">
    <location>
        <begin position="48"/>
        <end position="68"/>
    </location>
</feature>
<reference evidence="2 3" key="1">
    <citation type="submission" date="2016-12" db="EMBL/GenBank/DDBJ databases">
        <title>Draft genome sequence of Fusarium oxysporum causing rot on Narcissus.</title>
        <authorList>
            <person name="Armitage A.D."/>
            <person name="Taylor A."/>
            <person name="Clarkson J.P."/>
            <person name="Harrison R.J."/>
            <person name="Jackson A.C."/>
        </authorList>
    </citation>
    <scope>NUCLEOTIDE SEQUENCE [LARGE SCALE GENOMIC DNA]</scope>
    <source>
        <strain evidence="2 3">N139</strain>
    </source>
</reference>
<dbReference type="Proteomes" id="UP000290540">
    <property type="component" value="Unassembled WGS sequence"/>
</dbReference>
<evidence type="ECO:0000313" key="2">
    <source>
        <dbReference type="EMBL" id="RYC77168.1"/>
    </source>
</evidence>
<dbReference type="AlphaFoldDB" id="A0A4Q2UY40"/>
<comment type="caution">
    <text evidence="2">The sequence shown here is derived from an EMBL/GenBank/DDBJ whole genome shotgun (WGS) entry which is preliminary data.</text>
</comment>
<protein>
    <submittedName>
        <fullName evidence="2">Uncharacterized protein</fullName>
    </submittedName>
</protein>
<gene>
    <name evidence="2" type="ORF">BFJ63_vAg19959</name>
</gene>
<sequence length="68" mass="7584">MPDRFEWGGAPTAPGWYAVVLQPGRLPYPGARHWRGGWDDAHGIVAHHGPHADAEEAQDWAEERCPED</sequence>